<feature type="chain" id="PRO_5036482601" description="Peptidase A1 domain-containing protein" evidence="4">
    <location>
        <begin position="26"/>
        <end position="849"/>
    </location>
</feature>
<reference evidence="6 7" key="1">
    <citation type="submission" date="2020-03" db="EMBL/GenBank/DDBJ databases">
        <title>Draft Genome Sequence of Cudoniella acicularis.</title>
        <authorList>
            <person name="Buettner E."/>
            <person name="Kellner H."/>
        </authorList>
    </citation>
    <scope>NUCLEOTIDE SEQUENCE [LARGE SCALE GENOMIC DNA]</scope>
    <source>
        <strain evidence="6 7">DSM 108380</strain>
    </source>
</reference>
<keyword evidence="4" id="KW-0732">Signal</keyword>
<protein>
    <recommendedName>
        <fullName evidence="5">Peptidase A1 domain-containing protein</fullName>
    </recommendedName>
</protein>
<dbReference type="PANTHER" id="PTHR47966:SF51">
    <property type="entry name" value="BETA-SITE APP-CLEAVING ENZYME, ISOFORM A-RELATED"/>
    <property type="match status" value="1"/>
</dbReference>
<evidence type="ECO:0000313" key="6">
    <source>
        <dbReference type="EMBL" id="KAF4626752.1"/>
    </source>
</evidence>
<comment type="caution">
    <text evidence="6">The sequence shown here is derived from an EMBL/GenBank/DDBJ whole genome shotgun (WGS) entry which is preliminary data.</text>
</comment>
<name>A0A8H4REJ9_9HELO</name>
<keyword evidence="3" id="KW-1133">Transmembrane helix</keyword>
<dbReference type="InterPro" id="IPR034164">
    <property type="entry name" value="Pepsin-like_dom"/>
</dbReference>
<dbReference type="InterPro" id="IPR033121">
    <property type="entry name" value="PEPTIDASE_A1"/>
</dbReference>
<feature type="region of interest" description="Disordered" evidence="2">
    <location>
        <begin position="727"/>
        <end position="756"/>
    </location>
</feature>
<dbReference type="GO" id="GO:0000324">
    <property type="term" value="C:fungal-type vacuole"/>
    <property type="evidence" value="ECO:0007669"/>
    <property type="project" value="TreeGrafter"/>
</dbReference>
<evidence type="ECO:0000313" key="7">
    <source>
        <dbReference type="Proteomes" id="UP000566819"/>
    </source>
</evidence>
<dbReference type="GO" id="GO:0004190">
    <property type="term" value="F:aspartic-type endopeptidase activity"/>
    <property type="evidence" value="ECO:0007669"/>
    <property type="project" value="InterPro"/>
</dbReference>
<gene>
    <name evidence="6" type="ORF">G7Y89_g11405</name>
</gene>
<dbReference type="OrthoDB" id="4074350at2759"/>
<proteinExistence type="inferred from homology"/>
<dbReference type="Proteomes" id="UP000566819">
    <property type="component" value="Unassembled WGS sequence"/>
</dbReference>
<sequence>MNPASWRIWEWVVVVILLWVRCIDGVTTMTALSVTPSTQWYGDDGTWSAISIRVGTPPQWVDVMVNTVSSETWVVGPGGCVGNNSLCTSARGGIFDLSQSSTWQEQGFFNLGVDQRLGGTGYAEYGLDDLTFGSTGVTLPSAIIGSINTTEFFVGMFGLGIVLGNFKNVTSLAAISGLVEVDGAIPSHSYGFTAGAKYQQKGMPTSLTLGGYDANRMVPNNVFFNLNPSQNPQVAINYISVVSSGTSNNWTTPIQLLSTADRVSAIIDSSTPYLWFPQSVCDVFAQALGLSYNNSLNLYTFDGNASQHTVLGNSQLSFTFTLSDISTSPNTINITLPYAAFDQQLTYPAVPNTTYGSVESSKYYFPLKRAATEAQYTIGRAFLQEAYLITNYETNLFSVHQAVHTADPISNTSIVAIPRSSNTTLSGPASSANNNSKSGISTGTIVGIAIGATTIIALLTLLIFYLRRRGHKNDSDDEKSVEPTQPRSLLARFRRQPGAPAVNEAVGSTNYATEVGADASHERFELPAPLGPAELDSEAGTLASTTENGSMTTDSNNMSAYERARRKLESQQAAASHAHPMHESYPVEKAENDVSPVGHYRPPTSHTLDTPLISPVGESHGSITMGGQPSPVSPAFASGPPPDPTSPPPTYRRISPGNVVYAGRLPDNIQLPSVVPRLIGPDGRTAPAEHTLITEPGTNVSGVTDGTASTLGSQYTLNEPATDGIYGDANQRGAFPHSPVSSSSGTGGISNLSGSVSAASSSSLPAAINIRGGGFGSSEHIIKEEDESKFLMEDMQKLKADMQAREAMDPYAGRKRVEGGDLVHVPIPAENRFSWEEERISGTDESGTR</sequence>
<feature type="transmembrane region" description="Helical" evidence="3">
    <location>
        <begin position="445"/>
        <end position="466"/>
    </location>
</feature>
<dbReference type="Gene3D" id="2.40.70.10">
    <property type="entry name" value="Acid Proteases"/>
    <property type="match status" value="2"/>
</dbReference>
<evidence type="ECO:0000256" key="2">
    <source>
        <dbReference type="SAM" id="MobiDB-lite"/>
    </source>
</evidence>
<evidence type="ECO:0000256" key="1">
    <source>
        <dbReference type="ARBA" id="ARBA00007447"/>
    </source>
</evidence>
<dbReference type="PROSITE" id="PS51767">
    <property type="entry name" value="PEPTIDASE_A1"/>
    <property type="match status" value="1"/>
</dbReference>
<dbReference type="PRINTS" id="PR00792">
    <property type="entry name" value="PEPSIN"/>
</dbReference>
<feature type="region of interest" description="Disordered" evidence="2">
    <location>
        <begin position="562"/>
        <end position="586"/>
    </location>
</feature>
<comment type="similarity">
    <text evidence="1">Belongs to the peptidase A1 family.</text>
</comment>
<keyword evidence="3" id="KW-0812">Transmembrane</keyword>
<feature type="domain" description="Peptidase A1" evidence="5">
    <location>
        <begin position="48"/>
        <end position="400"/>
    </location>
</feature>
<dbReference type="AlphaFoldDB" id="A0A8H4REJ9"/>
<dbReference type="InterPro" id="IPR021109">
    <property type="entry name" value="Peptidase_aspartic_dom_sf"/>
</dbReference>
<dbReference type="Pfam" id="PF00026">
    <property type="entry name" value="Asp"/>
    <property type="match status" value="1"/>
</dbReference>
<organism evidence="6 7">
    <name type="scientific">Cudoniella acicularis</name>
    <dbReference type="NCBI Taxonomy" id="354080"/>
    <lineage>
        <taxon>Eukaryota</taxon>
        <taxon>Fungi</taxon>
        <taxon>Dikarya</taxon>
        <taxon>Ascomycota</taxon>
        <taxon>Pezizomycotina</taxon>
        <taxon>Leotiomycetes</taxon>
        <taxon>Helotiales</taxon>
        <taxon>Tricladiaceae</taxon>
        <taxon>Cudoniella</taxon>
    </lineage>
</organism>
<feature type="signal peptide" evidence="4">
    <location>
        <begin position="1"/>
        <end position="25"/>
    </location>
</feature>
<dbReference type="GO" id="GO:0006508">
    <property type="term" value="P:proteolysis"/>
    <property type="evidence" value="ECO:0007669"/>
    <property type="project" value="InterPro"/>
</dbReference>
<dbReference type="InterPro" id="IPR001461">
    <property type="entry name" value="Aspartic_peptidase_A1"/>
</dbReference>
<dbReference type="CDD" id="cd05471">
    <property type="entry name" value="pepsin_like"/>
    <property type="match status" value="1"/>
</dbReference>
<dbReference type="EMBL" id="JAAMPI010001091">
    <property type="protein sequence ID" value="KAF4626752.1"/>
    <property type="molecule type" value="Genomic_DNA"/>
</dbReference>
<feature type="region of interest" description="Disordered" evidence="2">
    <location>
        <begin position="621"/>
        <end position="651"/>
    </location>
</feature>
<evidence type="ECO:0000259" key="5">
    <source>
        <dbReference type="PROSITE" id="PS51767"/>
    </source>
</evidence>
<accession>A0A8H4REJ9</accession>
<dbReference type="CDD" id="cd12087">
    <property type="entry name" value="TM_EGFR-like"/>
    <property type="match status" value="1"/>
</dbReference>
<evidence type="ECO:0000256" key="3">
    <source>
        <dbReference type="SAM" id="Phobius"/>
    </source>
</evidence>
<dbReference type="SUPFAM" id="SSF50630">
    <property type="entry name" value="Acid proteases"/>
    <property type="match status" value="1"/>
</dbReference>
<keyword evidence="7" id="KW-1185">Reference proteome</keyword>
<evidence type="ECO:0000256" key="4">
    <source>
        <dbReference type="SAM" id="SignalP"/>
    </source>
</evidence>
<dbReference type="PANTHER" id="PTHR47966">
    <property type="entry name" value="BETA-SITE APP-CLEAVING ENZYME, ISOFORM A-RELATED"/>
    <property type="match status" value="1"/>
</dbReference>
<feature type="compositionally biased region" description="Pro residues" evidence="2">
    <location>
        <begin position="639"/>
        <end position="650"/>
    </location>
</feature>
<keyword evidence="3" id="KW-0472">Membrane</keyword>